<sequence>MSEEQNNIPEQAKGPIARFLALPTDSVPKTVFVAVVLCLIASMIVSAAAVTLRPLQEINALKDKQVNILQVAGIYDPDADVLESFAAFEPQVLELSTGTFTDEFDPATFDDRAAANDPETSVALDDDPAGIVRQAEYVTVYLLRDENGDIDKLILPIHGYGLWSTLYGFIALEENGNDIYGLQFYEHAETPGLGAEVDNPRWKALWNGKRLADDDGTLQISVSKTVPAAGDDYHIDALAGATLTTNGVNNLVRFWMGESGFGPFLDNLKAGDI</sequence>
<dbReference type="AlphaFoldDB" id="A0A2T0VXB1"/>
<evidence type="ECO:0000256" key="7">
    <source>
        <dbReference type="ARBA" id="ARBA00022692"/>
    </source>
</evidence>
<evidence type="ECO:0000256" key="10">
    <source>
        <dbReference type="ARBA" id="ARBA00023027"/>
    </source>
</evidence>
<dbReference type="RefSeq" id="WP_106358242.1">
    <property type="nucleotide sequence ID" value="NZ_PVTP01000008.1"/>
</dbReference>
<keyword evidence="15 16" id="KW-0739">Sodium transport</keyword>
<evidence type="ECO:0000256" key="4">
    <source>
        <dbReference type="ARBA" id="ARBA00022553"/>
    </source>
</evidence>
<evidence type="ECO:0000256" key="3">
    <source>
        <dbReference type="ARBA" id="ARBA00022519"/>
    </source>
</evidence>
<evidence type="ECO:0000313" key="20">
    <source>
        <dbReference type="Proteomes" id="UP000238007"/>
    </source>
</evidence>
<evidence type="ECO:0000256" key="14">
    <source>
        <dbReference type="ARBA" id="ARBA00023136"/>
    </source>
</evidence>
<dbReference type="Proteomes" id="UP000238007">
    <property type="component" value="Unassembled WGS sequence"/>
</dbReference>
<dbReference type="NCBIfam" id="NF003749">
    <property type="entry name" value="PRK05346.1-5"/>
    <property type="match status" value="1"/>
</dbReference>
<keyword evidence="8 16" id="KW-1278">Translocase</keyword>
<protein>
    <recommendedName>
        <fullName evidence="16 17">Na(+)-translocating NADH-quinone reductase subunit C</fullName>
        <shortName evidence="16 17">Na(+)-NQR subunit C</shortName>
        <shortName evidence="16 17">Na(+)-translocating NQR subunit C</shortName>
        <ecNumber evidence="16 17">7.2.1.1</ecNumber>
    </recommendedName>
    <alternativeName>
        <fullName evidence="16 17">NQR complex subunit C</fullName>
    </alternativeName>
    <alternativeName>
        <fullName evidence="16 17">NQR-1 subunit C</fullName>
    </alternativeName>
</protein>
<organism evidence="19 20">
    <name type="scientific">Yoonia maritima</name>
    <dbReference type="NCBI Taxonomy" id="1435347"/>
    <lineage>
        <taxon>Bacteria</taxon>
        <taxon>Pseudomonadati</taxon>
        <taxon>Pseudomonadota</taxon>
        <taxon>Alphaproteobacteria</taxon>
        <taxon>Rhodobacterales</taxon>
        <taxon>Paracoccaceae</taxon>
        <taxon>Yoonia</taxon>
    </lineage>
</organism>
<keyword evidence="9 16" id="KW-1133">Transmembrane helix</keyword>
<dbReference type="PIRSF" id="PIRSF009437">
    <property type="entry name" value="NQR-1_subunit_C"/>
    <property type="match status" value="1"/>
</dbReference>
<dbReference type="SMART" id="SM00900">
    <property type="entry name" value="FMN_bind"/>
    <property type="match status" value="1"/>
</dbReference>
<keyword evidence="1 16" id="KW-0813">Transport</keyword>
<keyword evidence="2 16" id="KW-1003">Cell membrane</keyword>
<dbReference type="EMBL" id="PVTP01000008">
    <property type="protein sequence ID" value="PRY76596.1"/>
    <property type="molecule type" value="Genomic_DNA"/>
</dbReference>
<evidence type="ECO:0000259" key="18">
    <source>
        <dbReference type="SMART" id="SM00900"/>
    </source>
</evidence>
<evidence type="ECO:0000313" key="19">
    <source>
        <dbReference type="EMBL" id="PRY76596.1"/>
    </source>
</evidence>
<gene>
    <name evidence="16" type="primary">nqrC</name>
    <name evidence="19" type="ORF">CLV80_10860</name>
</gene>
<keyword evidence="10 16" id="KW-0520">NAD</keyword>
<comment type="similarity">
    <text evidence="16 17">Belongs to the NqrC family.</text>
</comment>
<keyword evidence="13 16" id="KW-0830">Ubiquinone</keyword>
<dbReference type="Pfam" id="PF04205">
    <property type="entry name" value="FMN_bind"/>
    <property type="match status" value="1"/>
</dbReference>
<reference evidence="19 20" key="1">
    <citation type="submission" date="2018-03" db="EMBL/GenBank/DDBJ databases">
        <title>Genomic Encyclopedia of Archaeal and Bacterial Type Strains, Phase II (KMG-II): from individual species to whole genera.</title>
        <authorList>
            <person name="Goeker M."/>
        </authorList>
    </citation>
    <scope>NUCLEOTIDE SEQUENCE [LARGE SCALE GENOMIC DNA]</scope>
    <source>
        <strain evidence="19 20">DSM 101533</strain>
    </source>
</reference>
<keyword evidence="7 16" id="KW-0812">Transmembrane</keyword>
<keyword evidence="11 16" id="KW-0915">Sodium</keyword>
<evidence type="ECO:0000256" key="5">
    <source>
        <dbReference type="ARBA" id="ARBA00022630"/>
    </source>
</evidence>
<dbReference type="PANTHER" id="PTHR37838">
    <property type="entry name" value="NA(+)-TRANSLOCATING NADH-QUINONE REDUCTASE SUBUNIT C"/>
    <property type="match status" value="1"/>
</dbReference>
<dbReference type="GO" id="GO:0005886">
    <property type="term" value="C:plasma membrane"/>
    <property type="evidence" value="ECO:0007669"/>
    <property type="project" value="UniProtKB-SubCell"/>
</dbReference>
<dbReference type="GO" id="GO:0010181">
    <property type="term" value="F:FMN binding"/>
    <property type="evidence" value="ECO:0007669"/>
    <property type="project" value="UniProtKB-UniRule"/>
</dbReference>
<comment type="caution">
    <text evidence="16">Lacks conserved residue(s) required for the propagation of feature annotation.</text>
</comment>
<evidence type="ECO:0000256" key="8">
    <source>
        <dbReference type="ARBA" id="ARBA00022967"/>
    </source>
</evidence>
<keyword evidence="20" id="KW-1185">Reference proteome</keyword>
<evidence type="ECO:0000256" key="17">
    <source>
        <dbReference type="PIRNR" id="PIRNR009437"/>
    </source>
</evidence>
<feature type="domain" description="FMN-binding" evidence="18">
    <location>
        <begin position="161"/>
        <end position="259"/>
    </location>
</feature>
<dbReference type="OrthoDB" id="9786835at2"/>
<dbReference type="InterPro" id="IPR010204">
    <property type="entry name" value="NqrC"/>
</dbReference>
<keyword evidence="3" id="KW-0997">Cell inner membrane</keyword>
<evidence type="ECO:0000256" key="6">
    <source>
        <dbReference type="ARBA" id="ARBA00022643"/>
    </source>
</evidence>
<keyword evidence="4 16" id="KW-0597">Phosphoprotein</keyword>
<accession>A0A2T0VXB1</accession>
<evidence type="ECO:0000256" key="13">
    <source>
        <dbReference type="ARBA" id="ARBA00023075"/>
    </source>
</evidence>
<keyword evidence="14 16" id="KW-0472">Membrane</keyword>
<dbReference type="InterPro" id="IPR007329">
    <property type="entry name" value="FMN-bd"/>
</dbReference>
<keyword evidence="5 16" id="KW-0285">Flavoprotein</keyword>
<comment type="subcellular location">
    <subcellularLocation>
        <location evidence="16">Cell membrane</location>
        <topology evidence="16">Single-pass membrane protein</topology>
    </subcellularLocation>
</comment>
<comment type="function">
    <text evidence="16">NQR complex catalyzes the reduction of ubiquinone-1 to ubiquinol by two successive reactions, coupled with the transport of Na(+) ions from the cytoplasm to the periplasm. NqrA to NqrE are probably involved in the second step, the conversion of ubisemiquinone to ubiquinol.</text>
</comment>
<dbReference type="EC" id="7.2.1.1" evidence="16 17"/>
<comment type="cofactor">
    <cofactor evidence="16 17">
        <name>FMN</name>
        <dbReference type="ChEBI" id="CHEBI:58210"/>
    </cofactor>
</comment>
<proteinExistence type="inferred from homology"/>
<dbReference type="NCBIfam" id="TIGR01938">
    <property type="entry name" value="nqrC"/>
    <property type="match status" value="1"/>
</dbReference>
<dbReference type="GO" id="GO:0006814">
    <property type="term" value="P:sodium ion transport"/>
    <property type="evidence" value="ECO:0007669"/>
    <property type="project" value="UniProtKB-UniRule"/>
</dbReference>
<feature type="transmembrane region" description="Helical" evidence="16">
    <location>
        <begin position="31"/>
        <end position="52"/>
    </location>
</feature>
<evidence type="ECO:0000256" key="12">
    <source>
        <dbReference type="ARBA" id="ARBA00023065"/>
    </source>
</evidence>
<keyword evidence="12 16" id="KW-0406">Ion transport</keyword>
<dbReference type="GO" id="GO:0016655">
    <property type="term" value="F:oxidoreductase activity, acting on NAD(P)H, quinone or similar compound as acceptor"/>
    <property type="evidence" value="ECO:0007669"/>
    <property type="project" value="UniProtKB-UniRule"/>
</dbReference>
<evidence type="ECO:0000256" key="11">
    <source>
        <dbReference type="ARBA" id="ARBA00023053"/>
    </source>
</evidence>
<comment type="caution">
    <text evidence="19">The sequence shown here is derived from an EMBL/GenBank/DDBJ whole genome shotgun (WGS) entry which is preliminary data.</text>
</comment>
<comment type="subunit">
    <text evidence="16 17">Composed of six subunits; NqrA, NqrB, NqrC, NqrD, NqrE and NqrF.</text>
</comment>
<name>A0A2T0VXB1_9RHOB</name>
<dbReference type="HAMAP" id="MF_00427">
    <property type="entry name" value="NqrC"/>
    <property type="match status" value="1"/>
</dbReference>
<evidence type="ECO:0000256" key="9">
    <source>
        <dbReference type="ARBA" id="ARBA00022989"/>
    </source>
</evidence>
<evidence type="ECO:0000256" key="16">
    <source>
        <dbReference type="HAMAP-Rule" id="MF_00427"/>
    </source>
</evidence>
<feature type="modified residue" description="FMN phosphoryl threonine" evidence="16">
    <location>
        <position position="242"/>
    </location>
</feature>
<keyword evidence="6 16" id="KW-0288">FMN</keyword>
<evidence type="ECO:0000256" key="15">
    <source>
        <dbReference type="ARBA" id="ARBA00023201"/>
    </source>
</evidence>
<dbReference type="PANTHER" id="PTHR37838:SF1">
    <property type="entry name" value="NA(+)-TRANSLOCATING NADH-QUINONE REDUCTASE SUBUNIT C"/>
    <property type="match status" value="1"/>
</dbReference>
<comment type="catalytic activity">
    <reaction evidence="16 17">
        <text>a ubiquinone + n Na(+)(in) + NADH + H(+) = a ubiquinol + n Na(+)(out) + NAD(+)</text>
        <dbReference type="Rhea" id="RHEA:47748"/>
        <dbReference type="Rhea" id="RHEA-COMP:9565"/>
        <dbReference type="Rhea" id="RHEA-COMP:9566"/>
        <dbReference type="ChEBI" id="CHEBI:15378"/>
        <dbReference type="ChEBI" id="CHEBI:16389"/>
        <dbReference type="ChEBI" id="CHEBI:17976"/>
        <dbReference type="ChEBI" id="CHEBI:29101"/>
        <dbReference type="ChEBI" id="CHEBI:57540"/>
        <dbReference type="ChEBI" id="CHEBI:57945"/>
        <dbReference type="EC" id="7.2.1.1"/>
    </reaction>
</comment>
<evidence type="ECO:0000256" key="1">
    <source>
        <dbReference type="ARBA" id="ARBA00022448"/>
    </source>
</evidence>
<evidence type="ECO:0000256" key="2">
    <source>
        <dbReference type="ARBA" id="ARBA00022475"/>
    </source>
</evidence>